<evidence type="ECO:0000313" key="2">
    <source>
        <dbReference type="Proteomes" id="UP000485058"/>
    </source>
</evidence>
<accession>A0A6A0ADG8</accession>
<name>A0A6A0ADG8_HAELA</name>
<gene>
    <name evidence="1" type="ORF">HaLaN_28657</name>
</gene>
<dbReference type="EMBL" id="BLLF01004590">
    <property type="protein sequence ID" value="GFH29907.1"/>
    <property type="molecule type" value="Genomic_DNA"/>
</dbReference>
<evidence type="ECO:0000313" key="1">
    <source>
        <dbReference type="EMBL" id="GFH29907.1"/>
    </source>
</evidence>
<dbReference type="Proteomes" id="UP000485058">
    <property type="component" value="Unassembled WGS sequence"/>
</dbReference>
<reference evidence="1 2" key="1">
    <citation type="submission" date="2020-02" db="EMBL/GenBank/DDBJ databases">
        <title>Draft genome sequence of Haematococcus lacustris strain NIES-144.</title>
        <authorList>
            <person name="Morimoto D."/>
            <person name="Nakagawa S."/>
            <person name="Yoshida T."/>
            <person name="Sawayama S."/>
        </authorList>
    </citation>
    <scope>NUCLEOTIDE SEQUENCE [LARGE SCALE GENOMIC DNA]</scope>
    <source>
        <strain evidence="1 2">NIES-144</strain>
    </source>
</reference>
<dbReference type="AlphaFoldDB" id="A0A6A0ADG8"/>
<proteinExistence type="predicted"/>
<organism evidence="1 2">
    <name type="scientific">Haematococcus lacustris</name>
    <name type="common">Green alga</name>
    <name type="synonym">Haematococcus pluvialis</name>
    <dbReference type="NCBI Taxonomy" id="44745"/>
    <lineage>
        <taxon>Eukaryota</taxon>
        <taxon>Viridiplantae</taxon>
        <taxon>Chlorophyta</taxon>
        <taxon>core chlorophytes</taxon>
        <taxon>Chlorophyceae</taxon>
        <taxon>CS clade</taxon>
        <taxon>Chlamydomonadales</taxon>
        <taxon>Haematococcaceae</taxon>
        <taxon>Haematococcus</taxon>
    </lineage>
</organism>
<comment type="caution">
    <text evidence="1">The sequence shown here is derived from an EMBL/GenBank/DDBJ whole genome shotgun (WGS) entry which is preliminary data.</text>
</comment>
<keyword evidence="2" id="KW-1185">Reference proteome</keyword>
<protein>
    <submittedName>
        <fullName evidence="1">Uncharacterized protein</fullName>
    </submittedName>
</protein>
<sequence length="65" mass="7117">MARYLSAPCNVPCAIRNDYPMRATTMEAEAAPFIAKLGLVQDDPPRQANAHCAQHKCEHCAAHPL</sequence>